<feature type="region of interest" description="Disordered" evidence="23">
    <location>
        <begin position="241"/>
        <end position="289"/>
    </location>
</feature>
<gene>
    <name evidence="26" type="ORF">EVG20_g3316</name>
</gene>
<keyword evidence="8" id="KW-0964">Secreted</keyword>
<evidence type="ECO:0000256" key="1">
    <source>
        <dbReference type="ARBA" id="ARBA00001941"/>
    </source>
</evidence>
<evidence type="ECO:0000256" key="24">
    <source>
        <dbReference type="SAM" id="Phobius"/>
    </source>
</evidence>
<evidence type="ECO:0000256" key="18">
    <source>
        <dbReference type="ARBA" id="ARBA00023288"/>
    </source>
</evidence>
<feature type="region of interest" description="Disordered" evidence="23">
    <location>
        <begin position="827"/>
        <end position="860"/>
    </location>
</feature>
<dbReference type="InterPro" id="IPR002509">
    <property type="entry name" value="NODB_dom"/>
</dbReference>
<dbReference type="OrthoDB" id="407355at2759"/>
<accession>A0A4Y9Z4I6</accession>
<feature type="compositionally biased region" description="Low complexity" evidence="23">
    <location>
        <begin position="786"/>
        <end position="797"/>
    </location>
</feature>
<keyword evidence="24" id="KW-1133">Transmembrane helix</keyword>
<dbReference type="AlphaFoldDB" id="A0A4Y9Z4I6"/>
<dbReference type="GO" id="GO:0046872">
    <property type="term" value="F:metal ion binding"/>
    <property type="evidence" value="ECO:0007669"/>
    <property type="project" value="UniProtKB-KW"/>
</dbReference>
<keyword evidence="12" id="KW-0378">Hydrolase</keyword>
<dbReference type="FunFam" id="3.20.20.370:FF:000004">
    <property type="entry name" value="Related to Chitin deacetylase"/>
    <property type="match status" value="1"/>
</dbReference>
<dbReference type="InterPro" id="IPR037231">
    <property type="entry name" value="NAP-like_sf"/>
</dbReference>
<feature type="transmembrane region" description="Helical" evidence="24">
    <location>
        <begin position="310"/>
        <end position="328"/>
    </location>
</feature>
<evidence type="ECO:0000256" key="5">
    <source>
        <dbReference type="ARBA" id="ARBA00010973"/>
    </source>
</evidence>
<evidence type="ECO:0000256" key="15">
    <source>
        <dbReference type="ARBA" id="ARBA00023180"/>
    </source>
</evidence>
<dbReference type="SUPFAM" id="SSF143113">
    <property type="entry name" value="NAP-like"/>
    <property type="match status" value="1"/>
</dbReference>
<dbReference type="GO" id="GO:0009272">
    <property type="term" value="P:fungal-type cell wall biogenesis"/>
    <property type="evidence" value="ECO:0007669"/>
    <property type="project" value="UniProtKB-ARBA"/>
</dbReference>
<proteinExistence type="inferred from homology"/>
<dbReference type="CDD" id="cd10952">
    <property type="entry name" value="CE4_MrCDA_like"/>
    <property type="match status" value="1"/>
</dbReference>
<dbReference type="GO" id="GO:0000272">
    <property type="term" value="P:polysaccharide catabolic process"/>
    <property type="evidence" value="ECO:0007669"/>
    <property type="project" value="UniProtKB-KW"/>
</dbReference>
<dbReference type="GO" id="GO:0006032">
    <property type="term" value="P:chitin catabolic process"/>
    <property type="evidence" value="ECO:0007669"/>
    <property type="project" value="UniProtKB-KW"/>
</dbReference>
<keyword evidence="24" id="KW-0812">Transmembrane</keyword>
<feature type="region of interest" description="Disordered" evidence="23">
    <location>
        <begin position="763"/>
        <end position="802"/>
    </location>
</feature>
<dbReference type="SUPFAM" id="SSF88713">
    <property type="entry name" value="Glycoside hydrolase/deacetylase"/>
    <property type="match status" value="1"/>
</dbReference>
<evidence type="ECO:0000256" key="7">
    <source>
        <dbReference type="ARBA" id="ARBA00022512"/>
    </source>
</evidence>
<evidence type="ECO:0000256" key="22">
    <source>
        <dbReference type="ARBA" id="ARBA00048494"/>
    </source>
</evidence>
<dbReference type="GO" id="GO:0005634">
    <property type="term" value="C:nucleus"/>
    <property type="evidence" value="ECO:0007669"/>
    <property type="project" value="InterPro"/>
</dbReference>
<evidence type="ECO:0000256" key="21">
    <source>
        <dbReference type="ARBA" id="ARBA00024056"/>
    </source>
</evidence>
<dbReference type="GO" id="GO:0098552">
    <property type="term" value="C:side of membrane"/>
    <property type="evidence" value="ECO:0007669"/>
    <property type="project" value="UniProtKB-KW"/>
</dbReference>
<keyword evidence="7" id="KW-0134">Cell wall</keyword>
<evidence type="ECO:0000256" key="13">
    <source>
        <dbReference type="ARBA" id="ARBA00023024"/>
    </source>
</evidence>
<evidence type="ECO:0000256" key="9">
    <source>
        <dbReference type="ARBA" id="ARBA00022622"/>
    </source>
</evidence>
<keyword evidence="27" id="KW-1185">Reference proteome</keyword>
<keyword evidence="18" id="KW-0449">Lipoprotein</keyword>
<evidence type="ECO:0000256" key="6">
    <source>
        <dbReference type="ARBA" id="ARBA00022475"/>
    </source>
</evidence>
<feature type="compositionally biased region" description="Low complexity" evidence="23">
    <location>
        <begin position="843"/>
        <end position="860"/>
    </location>
</feature>
<comment type="cofactor">
    <cofactor evidence="1">
        <name>Co(2+)</name>
        <dbReference type="ChEBI" id="CHEBI:48828"/>
    </cofactor>
</comment>
<dbReference type="EC" id="3.5.1.41" evidence="21"/>
<keyword evidence="20" id="KW-0624">Polysaccharide degradation</keyword>
<protein>
    <recommendedName>
        <fullName evidence="21">chitin deacetylase</fullName>
        <ecNumber evidence="21">3.5.1.41</ecNumber>
    </recommendedName>
</protein>
<keyword evidence="16" id="KW-0119">Carbohydrate metabolism</keyword>
<feature type="compositionally biased region" description="Basic residues" evidence="23">
    <location>
        <begin position="1"/>
        <end position="10"/>
    </location>
</feature>
<dbReference type="GO" id="GO:0006334">
    <property type="term" value="P:nucleosome assembly"/>
    <property type="evidence" value="ECO:0007669"/>
    <property type="project" value="InterPro"/>
</dbReference>
<evidence type="ECO:0000256" key="20">
    <source>
        <dbReference type="ARBA" id="ARBA00023326"/>
    </source>
</evidence>
<evidence type="ECO:0000256" key="17">
    <source>
        <dbReference type="ARBA" id="ARBA00023285"/>
    </source>
</evidence>
<evidence type="ECO:0000256" key="16">
    <source>
        <dbReference type="ARBA" id="ARBA00023277"/>
    </source>
</evidence>
<evidence type="ECO:0000259" key="25">
    <source>
        <dbReference type="PROSITE" id="PS51677"/>
    </source>
</evidence>
<keyword evidence="9" id="KW-0336">GPI-anchor</keyword>
<dbReference type="PANTHER" id="PTHR10587:SF133">
    <property type="entry name" value="CHITIN DEACETYLASE 1-RELATED"/>
    <property type="match status" value="1"/>
</dbReference>
<feature type="compositionally biased region" description="Acidic residues" evidence="23">
    <location>
        <begin position="241"/>
        <end position="262"/>
    </location>
</feature>
<evidence type="ECO:0000256" key="12">
    <source>
        <dbReference type="ARBA" id="ARBA00022801"/>
    </source>
</evidence>
<dbReference type="Gene3D" id="3.20.20.370">
    <property type="entry name" value="Glycoside hydrolase/deacetylase"/>
    <property type="match status" value="1"/>
</dbReference>
<dbReference type="PANTHER" id="PTHR10587">
    <property type="entry name" value="GLYCOSYL TRANSFERASE-RELATED"/>
    <property type="match status" value="1"/>
</dbReference>
<dbReference type="EMBL" id="SEOQ01000147">
    <property type="protein sequence ID" value="TFY69020.1"/>
    <property type="molecule type" value="Genomic_DNA"/>
</dbReference>
<dbReference type="Pfam" id="PF01522">
    <property type="entry name" value="Polysacc_deac_1"/>
    <property type="match status" value="1"/>
</dbReference>
<keyword evidence="15" id="KW-0325">Glycoprotein</keyword>
<evidence type="ECO:0000256" key="10">
    <source>
        <dbReference type="ARBA" id="ARBA00022723"/>
    </source>
</evidence>
<evidence type="ECO:0000256" key="8">
    <source>
        <dbReference type="ARBA" id="ARBA00022525"/>
    </source>
</evidence>
<evidence type="ECO:0000256" key="14">
    <source>
        <dbReference type="ARBA" id="ARBA00023136"/>
    </source>
</evidence>
<evidence type="ECO:0000313" key="27">
    <source>
        <dbReference type="Proteomes" id="UP000298327"/>
    </source>
</evidence>
<comment type="subcellular location">
    <subcellularLocation>
        <location evidence="3">Cell membrane</location>
        <topology evidence="3">Lipid-anchor</topology>
        <topology evidence="3">GPI-anchor</topology>
    </subcellularLocation>
    <subcellularLocation>
        <location evidence="2">Secreted</location>
        <location evidence="2">Cell wall</location>
    </subcellularLocation>
</comment>
<dbReference type="PROSITE" id="PS51677">
    <property type="entry name" value="NODB"/>
    <property type="match status" value="1"/>
</dbReference>
<keyword evidence="14 24" id="KW-0472">Membrane</keyword>
<reference evidence="26 27" key="1">
    <citation type="submission" date="2019-02" db="EMBL/GenBank/DDBJ databases">
        <title>Genome sequencing of the rare red list fungi Dentipellis fragilis.</title>
        <authorList>
            <person name="Buettner E."/>
            <person name="Kellner H."/>
        </authorList>
    </citation>
    <scope>NUCLEOTIDE SEQUENCE [LARGE SCALE GENOMIC DNA]</scope>
    <source>
        <strain evidence="26 27">DSM 105465</strain>
    </source>
</reference>
<sequence length="860" mass="92176">MSTKTAKKRSSPGAEVEKNGDPLQDVELGDEDAKKLNEIQQDIQRAELVLERRAQSTLTPVYQKRRELLKTINKFWPVALMNHGLFAVHAQHDADRLALSYLEDVWVARDVDEPKTFTIEFHFKENPYFSDSVLKKEYRFVPPPAAADEKPDADGITPSMLDFSWERDVAPQTIKINWKDDSKNLTKLYPSVKEDDDDLPSDFGSFFNLFETEADPADLGVLIANEIFPDVIEYFLGNADGDDLDSEDEDDEEDDENEEEIDLEKPRAKKAKNAREAENRLGGPMAANGRRAKPTTAWCLGPYLKLGSPTVAFVSFLSFSFFLSFALYQRHSFRSFIMKLSAGILSVASLPALALANGHGPFNHHVGRQVLAASSAASSSAGSSSVAASGASSAHSSGATSAAAPTPSGPVPSVSLLSTNPTAIPLQSIVAGAPSAATKAPSTFAAAATPSSIPNAPGLPDLTKISPANYPALDKLPPTDSPQVQQWIADVKNSGVQIPGFAPTVAGGCPANLNAVADTSRCWWTCGGCTRDTDVVSCPDKMTWGLTYDDGPAPYTPDLLNYLDSAKLTSTFFVVGSRAISYPALLQAEYMAGHQIAVHTWSHPQLTTLTNEEIIAEFGWTKKIIKDVLGVTPLYWRPPFGDIDDRVRAIAKAMQLTPIIWTRISPAATFDTDDFNIAGGVTSVQQVLVNWEHILGNATSINTGFIVLEHDLFQQSVEVATGYILPDALAHQPSFKIEPVISCLNLPLGDSYLETNDNSTNALPISASTVPSKSSGAPGSAQATNGGSNSDKSSSGAAGAGVSGRTGSLVAAGLGLIADTYTVTTPTFSNDYGPRTLRGQANLHTPHPILTHTTPADPPY</sequence>
<evidence type="ECO:0000256" key="19">
    <source>
        <dbReference type="ARBA" id="ARBA00023316"/>
    </source>
</evidence>
<dbReference type="InterPro" id="IPR011330">
    <property type="entry name" value="Glyco_hydro/deAcase_b/a-brl"/>
</dbReference>
<evidence type="ECO:0000256" key="23">
    <source>
        <dbReference type="SAM" id="MobiDB-lite"/>
    </source>
</evidence>
<dbReference type="GO" id="GO:0071555">
    <property type="term" value="P:cell wall organization"/>
    <property type="evidence" value="ECO:0007669"/>
    <property type="project" value="UniProtKB-KW"/>
</dbReference>
<evidence type="ECO:0000256" key="2">
    <source>
        <dbReference type="ARBA" id="ARBA00004191"/>
    </source>
</evidence>
<keyword evidence="10" id="KW-0479">Metal-binding</keyword>
<dbReference type="Proteomes" id="UP000298327">
    <property type="component" value="Unassembled WGS sequence"/>
</dbReference>
<keyword evidence="17" id="KW-0170">Cobalt</keyword>
<evidence type="ECO:0000313" key="26">
    <source>
        <dbReference type="EMBL" id="TFY69020.1"/>
    </source>
</evidence>
<name>A0A4Y9Z4I6_9AGAM</name>
<keyword evidence="6" id="KW-1003">Cell membrane</keyword>
<feature type="compositionally biased region" description="Polar residues" evidence="23">
    <location>
        <begin position="763"/>
        <end position="785"/>
    </location>
</feature>
<evidence type="ECO:0000256" key="4">
    <source>
        <dbReference type="ARBA" id="ARBA00009947"/>
    </source>
</evidence>
<keyword evidence="11" id="KW-0732">Signal</keyword>
<comment type="catalytic activity">
    <reaction evidence="22">
        <text>[(1-&gt;4)-N-acetyl-beta-D-glucosaminyl](n) + n H2O = chitosan + n acetate</text>
        <dbReference type="Rhea" id="RHEA:10464"/>
        <dbReference type="Rhea" id="RHEA-COMP:9593"/>
        <dbReference type="Rhea" id="RHEA-COMP:9597"/>
        <dbReference type="ChEBI" id="CHEBI:15377"/>
        <dbReference type="ChEBI" id="CHEBI:17029"/>
        <dbReference type="ChEBI" id="CHEBI:30089"/>
        <dbReference type="ChEBI" id="CHEBI:57704"/>
        <dbReference type="EC" id="3.5.1.41"/>
    </reaction>
    <physiologicalReaction direction="left-to-right" evidence="22">
        <dbReference type="Rhea" id="RHEA:10465"/>
    </physiologicalReaction>
</comment>
<dbReference type="Gene3D" id="3.30.1120.90">
    <property type="entry name" value="Nucleosome assembly protein"/>
    <property type="match status" value="1"/>
</dbReference>
<dbReference type="InterPro" id="IPR002164">
    <property type="entry name" value="NAP_family"/>
</dbReference>
<dbReference type="Pfam" id="PF00956">
    <property type="entry name" value="NAP"/>
    <property type="match status" value="1"/>
</dbReference>
<feature type="domain" description="NodB homology" evidence="25">
    <location>
        <begin position="542"/>
        <end position="736"/>
    </location>
</feature>
<comment type="similarity">
    <text evidence="5">Belongs to the polysaccharide deacetylase family.</text>
</comment>
<feature type="transmembrane region" description="Helical" evidence="24">
    <location>
        <begin position="340"/>
        <end position="358"/>
    </location>
</feature>
<dbReference type="GO" id="GO:0004099">
    <property type="term" value="F:chitin deacetylase activity"/>
    <property type="evidence" value="ECO:0007669"/>
    <property type="project" value="UniProtKB-EC"/>
</dbReference>
<feature type="region of interest" description="Disordered" evidence="23">
    <location>
        <begin position="1"/>
        <end position="31"/>
    </location>
</feature>
<organism evidence="26 27">
    <name type="scientific">Dentipellis fragilis</name>
    <dbReference type="NCBI Taxonomy" id="205917"/>
    <lineage>
        <taxon>Eukaryota</taxon>
        <taxon>Fungi</taxon>
        <taxon>Dikarya</taxon>
        <taxon>Basidiomycota</taxon>
        <taxon>Agaricomycotina</taxon>
        <taxon>Agaricomycetes</taxon>
        <taxon>Russulales</taxon>
        <taxon>Hericiaceae</taxon>
        <taxon>Dentipellis</taxon>
    </lineage>
</organism>
<comment type="caution">
    <text evidence="26">The sequence shown here is derived from an EMBL/GenBank/DDBJ whole genome shotgun (WGS) entry which is preliminary data.</text>
</comment>
<evidence type="ECO:0000256" key="11">
    <source>
        <dbReference type="ARBA" id="ARBA00022729"/>
    </source>
</evidence>
<evidence type="ECO:0000256" key="3">
    <source>
        <dbReference type="ARBA" id="ARBA00004609"/>
    </source>
</evidence>
<comment type="similarity">
    <text evidence="4">Belongs to the nucleosome assembly protein (NAP) family.</text>
</comment>
<keyword evidence="19" id="KW-0961">Cell wall biogenesis/degradation</keyword>
<dbReference type="GO" id="GO:0005886">
    <property type="term" value="C:plasma membrane"/>
    <property type="evidence" value="ECO:0007669"/>
    <property type="project" value="UniProtKB-SubCell"/>
</dbReference>
<dbReference type="InterPro" id="IPR050248">
    <property type="entry name" value="Polysacc_deacetylase_ArnD"/>
</dbReference>
<dbReference type="STRING" id="205917.A0A4Y9Z4I6"/>
<keyword evidence="13" id="KW-0146">Chitin degradation</keyword>